<evidence type="ECO:0000313" key="10">
    <source>
        <dbReference type="Proteomes" id="UP000780801"/>
    </source>
</evidence>
<keyword evidence="2" id="KW-0479">Metal-binding</keyword>
<dbReference type="InterPro" id="IPR013909">
    <property type="entry name" value="NuBaID_C"/>
</dbReference>
<evidence type="ECO:0000256" key="3">
    <source>
        <dbReference type="ARBA" id="ARBA00022771"/>
    </source>
</evidence>
<dbReference type="EMBL" id="JAABOA010000992">
    <property type="protein sequence ID" value="KAF9582604.1"/>
    <property type="molecule type" value="Genomic_DNA"/>
</dbReference>
<evidence type="ECO:0000313" key="9">
    <source>
        <dbReference type="EMBL" id="KAF9582604.1"/>
    </source>
</evidence>
<feature type="compositionally biased region" description="Polar residues" evidence="6">
    <location>
        <begin position="1"/>
        <end position="14"/>
    </location>
</feature>
<evidence type="ECO:0000256" key="4">
    <source>
        <dbReference type="ARBA" id="ARBA00022833"/>
    </source>
</evidence>
<dbReference type="PANTHER" id="PTHR15835:SF6">
    <property type="entry name" value="ZINC FINGER C3HC-TYPE PROTEIN 1"/>
    <property type="match status" value="1"/>
</dbReference>
<keyword evidence="4" id="KW-0862">Zinc</keyword>
<organism evidence="9 10">
    <name type="scientific">Lunasporangiospora selenospora</name>
    <dbReference type="NCBI Taxonomy" id="979761"/>
    <lineage>
        <taxon>Eukaryota</taxon>
        <taxon>Fungi</taxon>
        <taxon>Fungi incertae sedis</taxon>
        <taxon>Mucoromycota</taxon>
        <taxon>Mortierellomycotina</taxon>
        <taxon>Mortierellomycetes</taxon>
        <taxon>Mortierellales</taxon>
        <taxon>Mortierellaceae</taxon>
        <taxon>Lunasporangiospora</taxon>
    </lineage>
</organism>
<comment type="subcellular location">
    <subcellularLocation>
        <location evidence="1">Nucleus</location>
    </subcellularLocation>
</comment>
<dbReference type="Proteomes" id="UP000780801">
    <property type="component" value="Unassembled WGS sequence"/>
</dbReference>
<dbReference type="PANTHER" id="PTHR15835">
    <property type="entry name" value="NUCLEAR-INTERACTING PARTNER OF ALK"/>
    <property type="match status" value="1"/>
</dbReference>
<evidence type="ECO:0000256" key="6">
    <source>
        <dbReference type="SAM" id="MobiDB-lite"/>
    </source>
</evidence>
<feature type="region of interest" description="Disordered" evidence="6">
    <location>
        <begin position="84"/>
        <end position="125"/>
    </location>
</feature>
<name>A0A9P6FWD3_9FUNG</name>
<reference evidence="9" key="1">
    <citation type="journal article" date="2020" name="Fungal Divers.">
        <title>Resolving the Mortierellaceae phylogeny through synthesis of multi-gene phylogenetics and phylogenomics.</title>
        <authorList>
            <person name="Vandepol N."/>
            <person name="Liber J."/>
            <person name="Desiro A."/>
            <person name="Na H."/>
            <person name="Kennedy M."/>
            <person name="Barry K."/>
            <person name="Grigoriev I.V."/>
            <person name="Miller A.N."/>
            <person name="O'Donnell K."/>
            <person name="Stajich J.E."/>
            <person name="Bonito G."/>
        </authorList>
    </citation>
    <scope>NUCLEOTIDE SEQUENCE</scope>
    <source>
        <strain evidence="9">KOD1015</strain>
    </source>
</reference>
<dbReference type="Pfam" id="PF08600">
    <property type="entry name" value="NuBaID_C"/>
    <property type="match status" value="1"/>
</dbReference>
<feature type="compositionally biased region" description="Acidic residues" evidence="6">
    <location>
        <begin position="109"/>
        <end position="125"/>
    </location>
</feature>
<feature type="domain" description="NuBaID C-terminal" evidence="8">
    <location>
        <begin position="186"/>
        <end position="283"/>
    </location>
</feature>
<comment type="caution">
    <text evidence="9">The sequence shown here is derived from an EMBL/GenBank/DDBJ whole genome shotgun (WGS) entry which is preliminary data.</text>
</comment>
<dbReference type="GO" id="GO:0008270">
    <property type="term" value="F:zinc ion binding"/>
    <property type="evidence" value="ECO:0007669"/>
    <property type="project" value="UniProtKB-KW"/>
</dbReference>
<evidence type="ECO:0000259" key="8">
    <source>
        <dbReference type="Pfam" id="PF08600"/>
    </source>
</evidence>
<proteinExistence type="predicted"/>
<keyword evidence="5" id="KW-0539">Nucleus</keyword>
<evidence type="ECO:0000256" key="5">
    <source>
        <dbReference type="ARBA" id="ARBA00023242"/>
    </source>
</evidence>
<keyword evidence="10" id="KW-1185">Reference proteome</keyword>
<evidence type="ECO:0000256" key="2">
    <source>
        <dbReference type="ARBA" id="ARBA00022723"/>
    </source>
</evidence>
<accession>A0A9P6FWD3</accession>
<feature type="region of interest" description="Disordered" evidence="6">
    <location>
        <begin position="1"/>
        <end position="20"/>
    </location>
</feature>
<protein>
    <submittedName>
        <fullName evidence="9">Uncharacterized protein</fullName>
    </submittedName>
</protein>
<gene>
    <name evidence="9" type="ORF">BGW38_010986</name>
</gene>
<feature type="compositionally biased region" description="Polar residues" evidence="6">
    <location>
        <begin position="90"/>
        <end position="108"/>
    </location>
</feature>
<keyword evidence="3" id="KW-0863">Zinc-finger</keyword>
<evidence type="ECO:0000256" key="1">
    <source>
        <dbReference type="ARBA" id="ARBA00004123"/>
    </source>
</evidence>
<feature type="domain" description="C3HC-type" evidence="7">
    <location>
        <begin position="24"/>
        <end position="92"/>
    </location>
</feature>
<evidence type="ECO:0000259" key="7">
    <source>
        <dbReference type="Pfam" id="PF07967"/>
    </source>
</evidence>
<sequence length="323" mass="36373">MSSQKSTLPTLTKSHGTRTPKFLPWSREQFHSRLETFRPSTWFDKPKLVNAVECAKRGWINKGEDRLECCGGCSGVVIVKTEYGHDKSSESPSMDTDSAEQEVTTEASFTDEIDLDDDSDQDDEDSIYRLPTMSVSRARAEILERVSRLGAIVDNHSLDSIRHPLSQSQVGSLEQMFDDALDKRLLILSLFGWDAAKGQSLLACEACHTQCALIPHVDRADSDLQGSSKEPDSFSDIEEETGFNVEEAHKWYCYWVNPEYDAESVSDHKRAGWRILFELLLSSSIVERGVLHSQQPPEVPHSQPSEQLARIRQMLRPASRTVS</sequence>
<dbReference type="GO" id="GO:0005634">
    <property type="term" value="C:nucleus"/>
    <property type="evidence" value="ECO:0007669"/>
    <property type="project" value="UniProtKB-SubCell"/>
</dbReference>
<dbReference type="Pfam" id="PF07967">
    <property type="entry name" value="zf-C3HC"/>
    <property type="match status" value="1"/>
</dbReference>
<dbReference type="InterPro" id="IPR012935">
    <property type="entry name" value="NuBaID_N"/>
</dbReference>
<dbReference type="AlphaFoldDB" id="A0A9P6FWD3"/>
<dbReference type="OrthoDB" id="614844at2759"/>